<gene>
    <name evidence="1" type="ORF">CAMP_LOCUS10153</name>
</gene>
<sequence>MGSRIREKRRHTSVDAIEEKRNRKSIGIQVNLVEKVETIQTTQSIVKIEKPCCRICEIDLSNAIKSTEIPEKTDEFLRWCKILGKQFQNNVFQNQQPHLICLTHVFEQNWKNF</sequence>
<comment type="caution">
    <text evidence="1">The sequence shown here is derived from an EMBL/GenBank/DDBJ whole genome shotgun (WGS) entry which is preliminary data.</text>
</comment>
<evidence type="ECO:0000313" key="2">
    <source>
        <dbReference type="Proteomes" id="UP001152747"/>
    </source>
</evidence>
<keyword evidence="2" id="KW-1185">Reference proteome</keyword>
<proteinExistence type="predicted"/>
<dbReference type="AlphaFoldDB" id="A0A9P1INX6"/>
<dbReference type="EMBL" id="CANHGI010000004">
    <property type="protein sequence ID" value="CAI5447516.1"/>
    <property type="molecule type" value="Genomic_DNA"/>
</dbReference>
<name>A0A9P1INX6_9PELO</name>
<evidence type="ECO:0000313" key="1">
    <source>
        <dbReference type="EMBL" id="CAI5447516.1"/>
    </source>
</evidence>
<organism evidence="1 2">
    <name type="scientific">Caenorhabditis angaria</name>
    <dbReference type="NCBI Taxonomy" id="860376"/>
    <lineage>
        <taxon>Eukaryota</taxon>
        <taxon>Metazoa</taxon>
        <taxon>Ecdysozoa</taxon>
        <taxon>Nematoda</taxon>
        <taxon>Chromadorea</taxon>
        <taxon>Rhabditida</taxon>
        <taxon>Rhabditina</taxon>
        <taxon>Rhabditomorpha</taxon>
        <taxon>Rhabditoidea</taxon>
        <taxon>Rhabditidae</taxon>
        <taxon>Peloderinae</taxon>
        <taxon>Caenorhabditis</taxon>
    </lineage>
</organism>
<dbReference type="Proteomes" id="UP001152747">
    <property type="component" value="Unassembled WGS sequence"/>
</dbReference>
<reference evidence="1" key="1">
    <citation type="submission" date="2022-11" db="EMBL/GenBank/DDBJ databases">
        <authorList>
            <person name="Kikuchi T."/>
        </authorList>
    </citation>
    <scope>NUCLEOTIDE SEQUENCE</scope>
    <source>
        <strain evidence="1">PS1010</strain>
    </source>
</reference>
<protein>
    <submittedName>
        <fullName evidence="1">Uncharacterized protein</fullName>
    </submittedName>
</protein>
<accession>A0A9P1INX6</accession>